<accession>K9TCA3</accession>
<dbReference type="STRING" id="56110.Oscil6304_0415"/>
<dbReference type="OrthoDB" id="579355at2"/>
<name>K9TCA3_9CYAN</name>
<dbReference type="Proteomes" id="UP000010367">
    <property type="component" value="Chromosome"/>
</dbReference>
<dbReference type="RefSeq" id="WP_015146815.1">
    <property type="nucleotide sequence ID" value="NC_019693.1"/>
</dbReference>
<dbReference type="AlphaFoldDB" id="K9TCA3"/>
<gene>
    <name evidence="1" type="ORF">Oscil6304_0415</name>
</gene>
<reference evidence="1 2" key="1">
    <citation type="submission" date="2012-06" db="EMBL/GenBank/DDBJ databases">
        <title>Finished chromosome of genome of Oscillatoria acuminata PCC 6304.</title>
        <authorList>
            <consortium name="US DOE Joint Genome Institute"/>
            <person name="Gugger M."/>
            <person name="Coursin T."/>
            <person name="Rippka R."/>
            <person name="Tandeau De Marsac N."/>
            <person name="Huntemann M."/>
            <person name="Wei C.-L."/>
            <person name="Han J."/>
            <person name="Detter J.C."/>
            <person name="Han C."/>
            <person name="Tapia R."/>
            <person name="Davenport K."/>
            <person name="Daligault H."/>
            <person name="Erkkila T."/>
            <person name="Gu W."/>
            <person name="Munk A.C.C."/>
            <person name="Teshima H."/>
            <person name="Xu Y."/>
            <person name="Chain P."/>
            <person name="Chen A."/>
            <person name="Krypides N."/>
            <person name="Mavromatis K."/>
            <person name="Markowitz V."/>
            <person name="Szeto E."/>
            <person name="Ivanova N."/>
            <person name="Mikhailova N."/>
            <person name="Ovchinnikova G."/>
            <person name="Pagani I."/>
            <person name="Pati A."/>
            <person name="Goodwin L."/>
            <person name="Peters L."/>
            <person name="Pitluck S."/>
            <person name="Woyke T."/>
            <person name="Kerfeld C."/>
        </authorList>
    </citation>
    <scope>NUCLEOTIDE SEQUENCE [LARGE SCALE GENOMIC DNA]</scope>
    <source>
        <strain evidence="1 2">PCC 6304</strain>
    </source>
</reference>
<proteinExistence type="predicted"/>
<organism evidence="1 2">
    <name type="scientific">Oscillatoria acuminata PCC 6304</name>
    <dbReference type="NCBI Taxonomy" id="56110"/>
    <lineage>
        <taxon>Bacteria</taxon>
        <taxon>Bacillati</taxon>
        <taxon>Cyanobacteriota</taxon>
        <taxon>Cyanophyceae</taxon>
        <taxon>Oscillatoriophycideae</taxon>
        <taxon>Oscillatoriales</taxon>
        <taxon>Oscillatoriaceae</taxon>
        <taxon>Oscillatoria</taxon>
    </lineage>
</organism>
<dbReference type="EMBL" id="CP003607">
    <property type="protein sequence ID" value="AFY80165.1"/>
    <property type="molecule type" value="Genomic_DNA"/>
</dbReference>
<dbReference type="HOGENOM" id="CLU_193759_0_0_3"/>
<protein>
    <submittedName>
        <fullName evidence="1">Uncharacterized protein</fullName>
    </submittedName>
</protein>
<dbReference type="InParanoid" id="K9TCA3"/>
<evidence type="ECO:0000313" key="2">
    <source>
        <dbReference type="Proteomes" id="UP000010367"/>
    </source>
</evidence>
<dbReference type="KEGG" id="oac:Oscil6304_0415"/>
<keyword evidence="2" id="KW-1185">Reference proteome</keyword>
<sequence>MSSLILTPDDPGFEEWLGIPPPISSEKRGETVFVAESGTGLLRAASWKETDEYLYGGEYNDRLVEIEDAYDWDEDDEV</sequence>
<evidence type="ECO:0000313" key="1">
    <source>
        <dbReference type="EMBL" id="AFY80165.1"/>
    </source>
</evidence>